<feature type="zinc finger region" description="C3H1-type" evidence="8">
    <location>
        <begin position="1"/>
        <end position="29"/>
    </location>
</feature>
<dbReference type="InterPro" id="IPR047187">
    <property type="entry name" value="SF1_C_Upf1"/>
</dbReference>
<dbReference type="PANTHER" id="PTHR10887:SF445">
    <property type="entry name" value="NFX1-TYPE ZINC FINGER-CONTAINING PROTEIN 1"/>
    <property type="match status" value="1"/>
</dbReference>
<organism evidence="11 12">
    <name type="scientific">Knufia fluminis</name>
    <dbReference type="NCBI Taxonomy" id="191047"/>
    <lineage>
        <taxon>Eukaryota</taxon>
        <taxon>Fungi</taxon>
        <taxon>Dikarya</taxon>
        <taxon>Ascomycota</taxon>
        <taxon>Pezizomycotina</taxon>
        <taxon>Eurotiomycetes</taxon>
        <taxon>Chaetothyriomycetidae</taxon>
        <taxon>Chaetothyriales</taxon>
        <taxon>Trichomeriaceae</taxon>
        <taxon>Knufia</taxon>
    </lineage>
</organism>
<dbReference type="PANTHER" id="PTHR10887">
    <property type="entry name" value="DNA2/NAM7 HELICASE FAMILY"/>
    <property type="match status" value="1"/>
</dbReference>
<gene>
    <name evidence="11" type="ORF">OHC33_009633</name>
</gene>
<dbReference type="EMBL" id="JAKLMC020000037">
    <property type="protein sequence ID" value="KAK5949280.1"/>
    <property type="molecule type" value="Genomic_DNA"/>
</dbReference>
<dbReference type="InterPro" id="IPR041677">
    <property type="entry name" value="DNA2/NAM7_AAA_11"/>
</dbReference>
<dbReference type="GO" id="GO:0031380">
    <property type="term" value="C:nuclear RNA-directed RNA polymerase complex"/>
    <property type="evidence" value="ECO:0007669"/>
    <property type="project" value="TreeGrafter"/>
</dbReference>
<evidence type="ECO:0000256" key="1">
    <source>
        <dbReference type="ARBA" id="ARBA00004496"/>
    </source>
</evidence>
<sequence length="1638" mass="182854">MSRRRACRQFQATGDCEYGAKCIFSHGDNDNRPPDPPNPLREWRLNLPRPGARTRPIDHAVFFQAGLDLVQSDYATMQDAVLGLASYGGLVRVTEVLEKHEKVGRAAQDIYVQGELVPLFSMITHPSVVSSPLLEKPLVDVYNVIHGPHGIRAANVFLFLTTTIDIGNHSKDALENRFKTLFHTLAQVILHNGSANINAQLVPIVEVFVDKAIEMSQDMQDANMDGVRKLADKLNRLLNMGKNITLADKQTVNVKRGKAKFVQHQAAPGGRHDNDHSDVRDIQILPTFDEINSQHPEYLPIQGQERDGLTSFEALIDRHFRLIREDTVGQLRDAIRTSLQTQQGNGGPRATGGPRTNIYGGLTLVDVVFLRGSGIELFVRINQPVRADAARRKNFWERSKRLQKDTLVCVTNVRESHVFCVVSNQGRPVQTQMRNNRQPPEDPAQTERLQKHNASNLYSKADGAYFTLKPVFIKPAGLAALIASTNWSALTKLVEFPGVLLPSFEPTLSGLQSMLRTDDIPFTDVITANGQDEIRLSIPAYARAPGFSFDLSSVTSPGQRLSFLPRADFASHTLTSRSTLDETQAKALIHCLRTSLSLIQGPPGTGKSFTGIALIKVLLAAKRKAKLGPIVCVCFTNHALDQLLEHLHEHGVEQIVRVGSRSKSKVLEDVNLRTIASKAELTSAEKHANWQLHQALDEDVKQASTLLDKLHKAHHTKHVEEHLRLTNPAHHVELFQGEMLEEGWQQVRNKKSDPLLKWLNERSANTLRTRPRSIEELQTATLQSMTRAERRALHESWITEIREITIENVLTASDSFHESQKEFGKVRGEIDLRCLQEADVVGLTTSGLARNLPILRNLRAKVLVCEEAGEVLEAHILTALLPSLEHVVLIGDHQQLRPQVQNYELSRESVRGAKYSLDVSLFERLVHDPSGTQPKIPYCTLETQRRMHPSISQLIRNTLYPALKDAPNVSSYPAVVGMKQRLFWFDHHDPEDGLDADHAGDTSHSNRFEVDMVTSLVSHIVRQGAYRPAEIAVLTPYLGQFFKLRSAFSKIMQVSISDRDLDDAARQGYDLDEEQGTRLGSMTQKDTLSQALRIATVDNFQGEEAKVVVIALVRSNDQHHVGFLKTTNRINVLLSRAQHGMYVIGNSETASSVGMWSDVLDMLRDADCLGESLALQCPRHPDTPLEVSKAEDFVTISPEGGCELIYGDIDLDESPCIIPQCGHIATTETMDGMMGMADFYELSEDGKAVQLKDKDLNLTQGVPVCPTCRGSLRNINRYGRMVRRALLAEATKKFINWSNARYVPLAQQVQDLQERLSQSLAQVGKHVTDLKPVTLNLRGTSDKQIVYLQKSSQQSSRYQELVTVYQMIMKYSKDVAVEEQPFRRVWELVQHKRRVHGVDSGAFEIDSGVMQTGQSMKASSLLLRCHLAVLCDFLGRANLSLDSTIDLTIEKAEAEKLAQAASEGSQPAIEVEAYVYYGRYCAAEQLFLKQTIEKMSVEGGSSEVIETLRNQIETLKKEGLAKIKQAQSVCQQNPGSSGHVISQVNEVEKMIKESTLHDVMLPHEMKAVFDAMSREFRGTGHWYRCTNGHLFTIGECGMPMQLARCPQCGAQIGGQSHQTVAGVSRAQDLEEQMQRMRI</sequence>
<dbReference type="InterPro" id="IPR045055">
    <property type="entry name" value="DNA2/NAM7-like"/>
</dbReference>
<dbReference type="GO" id="GO:0004386">
    <property type="term" value="F:helicase activity"/>
    <property type="evidence" value="ECO:0007669"/>
    <property type="project" value="InterPro"/>
</dbReference>
<evidence type="ECO:0000259" key="9">
    <source>
        <dbReference type="PROSITE" id="PS50103"/>
    </source>
</evidence>
<keyword evidence="2" id="KW-0963">Cytoplasm</keyword>
<keyword evidence="12" id="KW-1185">Reference proteome</keyword>
<dbReference type="Pfam" id="PF20173">
    <property type="entry name" value="ZnF_RZ-type"/>
    <property type="match status" value="1"/>
</dbReference>
<dbReference type="GO" id="GO:0002376">
    <property type="term" value="P:immune system process"/>
    <property type="evidence" value="ECO:0007669"/>
    <property type="project" value="UniProtKB-KW"/>
</dbReference>
<keyword evidence="7" id="KW-0391">Immunity</keyword>
<dbReference type="SUPFAM" id="SSF52540">
    <property type="entry name" value="P-loop containing nucleoside triphosphate hydrolases"/>
    <property type="match status" value="1"/>
</dbReference>
<dbReference type="SUPFAM" id="SSF90229">
    <property type="entry name" value="CCCH zinc finger"/>
    <property type="match status" value="1"/>
</dbReference>
<keyword evidence="5" id="KW-0347">Helicase</keyword>
<evidence type="ECO:0000256" key="5">
    <source>
        <dbReference type="ARBA" id="ARBA00022806"/>
    </source>
</evidence>
<keyword evidence="5" id="KW-0547">Nucleotide-binding</keyword>
<dbReference type="SMART" id="SM00356">
    <property type="entry name" value="ZnF_C3H1"/>
    <property type="match status" value="1"/>
</dbReference>
<dbReference type="Pfam" id="PF13087">
    <property type="entry name" value="AAA_12"/>
    <property type="match status" value="1"/>
</dbReference>
<evidence type="ECO:0000256" key="6">
    <source>
        <dbReference type="ARBA" id="ARBA00022833"/>
    </source>
</evidence>
<feature type="domain" description="C3H1-type" evidence="9">
    <location>
        <begin position="1"/>
        <end position="29"/>
    </location>
</feature>
<dbReference type="Gene3D" id="4.10.1000.10">
    <property type="entry name" value="Zinc finger, CCCH-type"/>
    <property type="match status" value="1"/>
</dbReference>
<dbReference type="CDD" id="cd18808">
    <property type="entry name" value="SF1_C_Upf1"/>
    <property type="match status" value="1"/>
</dbReference>
<dbReference type="Gene3D" id="3.40.50.300">
    <property type="entry name" value="P-loop containing nucleotide triphosphate hydrolases"/>
    <property type="match status" value="2"/>
</dbReference>
<accession>A0AAN8I421</accession>
<dbReference type="FunFam" id="3.40.50.300:FF:001660">
    <property type="entry name" value="NF-X1 finger and helicase protein, putative"/>
    <property type="match status" value="1"/>
</dbReference>
<keyword evidence="4 8" id="KW-0863">Zinc-finger</keyword>
<dbReference type="InterPro" id="IPR046439">
    <property type="entry name" value="ZF_RZ_dom"/>
</dbReference>
<evidence type="ECO:0000256" key="2">
    <source>
        <dbReference type="ARBA" id="ARBA00022490"/>
    </source>
</evidence>
<evidence type="ECO:0000313" key="12">
    <source>
        <dbReference type="Proteomes" id="UP001316803"/>
    </source>
</evidence>
<dbReference type="GO" id="GO:0031048">
    <property type="term" value="P:regulatory ncRNA-mediated heterochromatin formation"/>
    <property type="evidence" value="ECO:0007669"/>
    <property type="project" value="TreeGrafter"/>
</dbReference>
<keyword evidence="3 8" id="KW-0479">Metal-binding</keyword>
<dbReference type="PROSITE" id="PS50103">
    <property type="entry name" value="ZF_C3H1"/>
    <property type="match status" value="1"/>
</dbReference>
<dbReference type="Pfam" id="PF00642">
    <property type="entry name" value="zf-CCCH"/>
    <property type="match status" value="1"/>
</dbReference>
<dbReference type="Proteomes" id="UP001316803">
    <property type="component" value="Unassembled WGS sequence"/>
</dbReference>
<keyword evidence="5" id="KW-0378">Hydrolase</keyword>
<dbReference type="InterPro" id="IPR036855">
    <property type="entry name" value="Znf_CCCH_sf"/>
</dbReference>
<dbReference type="CDD" id="cd17936">
    <property type="entry name" value="EEXXEc_NFX1"/>
    <property type="match status" value="1"/>
</dbReference>
<evidence type="ECO:0000259" key="10">
    <source>
        <dbReference type="PROSITE" id="PS51981"/>
    </source>
</evidence>
<dbReference type="InterPro" id="IPR041679">
    <property type="entry name" value="DNA2/NAM7-like_C"/>
</dbReference>
<keyword evidence="6 8" id="KW-0862">Zinc</keyword>
<protein>
    <recommendedName>
        <fullName evidence="13">NFX1-type zinc finger-containing protein 1</fullName>
    </recommendedName>
</protein>
<proteinExistence type="predicted"/>
<feature type="domain" description="RZ-type" evidence="10">
    <location>
        <begin position="1560"/>
        <end position="1635"/>
    </location>
</feature>
<dbReference type="PROSITE" id="PS51981">
    <property type="entry name" value="ZF_RZ"/>
    <property type="match status" value="1"/>
</dbReference>
<dbReference type="InterPro" id="IPR027417">
    <property type="entry name" value="P-loop_NTPase"/>
</dbReference>
<evidence type="ECO:0000256" key="8">
    <source>
        <dbReference type="PROSITE-ProRule" id="PRU00723"/>
    </source>
</evidence>
<reference evidence="11 12" key="1">
    <citation type="submission" date="2022-12" db="EMBL/GenBank/DDBJ databases">
        <title>Genomic features and morphological characterization of a novel Knufia sp. strain isolated from spacecraft assembly facility.</title>
        <authorList>
            <person name="Teixeira M."/>
            <person name="Chander A.M."/>
            <person name="Stajich J.E."/>
            <person name="Venkateswaran K."/>
        </authorList>
    </citation>
    <scope>NUCLEOTIDE SEQUENCE [LARGE SCALE GENOMIC DNA]</scope>
    <source>
        <strain evidence="11 12">FJI-L2-BK-P2</strain>
    </source>
</reference>
<evidence type="ECO:0000256" key="4">
    <source>
        <dbReference type="ARBA" id="ARBA00022771"/>
    </source>
</evidence>
<dbReference type="Pfam" id="PF13086">
    <property type="entry name" value="AAA_11"/>
    <property type="match status" value="1"/>
</dbReference>
<name>A0AAN8I421_9EURO</name>
<evidence type="ECO:0008006" key="13">
    <source>
        <dbReference type="Google" id="ProtNLM"/>
    </source>
</evidence>
<comment type="caution">
    <text evidence="11">The sequence shown here is derived from an EMBL/GenBank/DDBJ whole genome shotgun (WGS) entry which is preliminary data.</text>
</comment>
<dbReference type="InterPro" id="IPR000571">
    <property type="entry name" value="Znf_CCCH"/>
</dbReference>
<dbReference type="GO" id="GO:0008270">
    <property type="term" value="F:zinc ion binding"/>
    <property type="evidence" value="ECO:0007669"/>
    <property type="project" value="UniProtKB-KW"/>
</dbReference>
<evidence type="ECO:0000313" key="11">
    <source>
        <dbReference type="EMBL" id="KAK5949280.1"/>
    </source>
</evidence>
<keyword evidence="5" id="KW-0067">ATP-binding</keyword>
<comment type="subcellular location">
    <subcellularLocation>
        <location evidence="1">Cytoplasm</location>
    </subcellularLocation>
</comment>
<evidence type="ECO:0000256" key="3">
    <source>
        <dbReference type="ARBA" id="ARBA00022723"/>
    </source>
</evidence>
<evidence type="ECO:0000256" key="7">
    <source>
        <dbReference type="ARBA" id="ARBA00022859"/>
    </source>
</evidence>
<dbReference type="GO" id="GO:0005737">
    <property type="term" value="C:cytoplasm"/>
    <property type="evidence" value="ECO:0007669"/>
    <property type="project" value="UniProtKB-SubCell"/>
</dbReference>